<dbReference type="GO" id="GO:0006188">
    <property type="term" value="P:IMP biosynthetic process"/>
    <property type="evidence" value="ECO:0007669"/>
    <property type="project" value="InterPro"/>
</dbReference>
<proteinExistence type="predicted"/>
<dbReference type="RefSeq" id="WP_149679025.1">
    <property type="nucleotide sequence ID" value="NZ_FQZP01000033.1"/>
</dbReference>
<dbReference type="AlphaFoldDB" id="A0A1M6HLU4"/>
<dbReference type="OrthoDB" id="2676808at2"/>
<keyword evidence="3" id="KW-1185">Reference proteome</keyword>
<organism evidence="2 3">
    <name type="scientific">Thermoclostridium caenicola</name>
    <dbReference type="NCBI Taxonomy" id="659425"/>
    <lineage>
        <taxon>Bacteria</taxon>
        <taxon>Bacillati</taxon>
        <taxon>Bacillota</taxon>
        <taxon>Clostridia</taxon>
        <taxon>Eubacteriales</taxon>
        <taxon>Oscillospiraceae</taxon>
        <taxon>Thermoclostridium</taxon>
    </lineage>
</organism>
<dbReference type="SUPFAM" id="SSF75569">
    <property type="entry name" value="Archaeal IMP cyclohydrolase PurO"/>
    <property type="match status" value="1"/>
</dbReference>
<protein>
    <submittedName>
        <fullName evidence="2">IMP cyclohydrolase-like protein</fullName>
    </submittedName>
</protein>
<dbReference type="Proteomes" id="UP000324781">
    <property type="component" value="Unassembled WGS sequence"/>
</dbReference>
<dbReference type="GO" id="GO:0003937">
    <property type="term" value="F:IMP cyclohydrolase activity"/>
    <property type="evidence" value="ECO:0007669"/>
    <property type="project" value="InterPro"/>
</dbReference>
<name>A0A1M6HLU4_9FIRM</name>
<sequence>MYKQIAETNAANLKSNAYPGRGIVLGATEDGRKLAQIYWIMGRSENSRNRVFQEESGFVRTRAFDESKLTDPSLIIYYPVKHHQDVHVVSNGDQTDTVIDYLKAGKSWQEALMTRTFEPDAPNYTPRITGIMDLKAPWAYALSILKSQDGDEGHCLRHFYFYEKALYGYGHCIHTYQGDGNPLPSFSGEPYIMPVPENPEKACQLYWSLLNEENRISLLAKYIDVETGKFEIRMLNRHGA</sequence>
<evidence type="ECO:0000313" key="2">
    <source>
        <dbReference type="EMBL" id="SHJ23166.1"/>
    </source>
</evidence>
<accession>A0A1M6HLU4</accession>
<dbReference type="EMBL" id="FQZP01000033">
    <property type="protein sequence ID" value="SHJ23166.1"/>
    <property type="molecule type" value="Genomic_DNA"/>
</dbReference>
<feature type="domain" description="Inosine monophosphate cyclohydrolase-like" evidence="1">
    <location>
        <begin position="18"/>
        <end position="224"/>
    </location>
</feature>
<gene>
    <name evidence="2" type="ORF">SAMN05444373_103327</name>
</gene>
<dbReference type="InterPro" id="IPR020600">
    <property type="entry name" value="IMP_cyclohydrolase-like"/>
</dbReference>
<reference evidence="2 3" key="1">
    <citation type="submission" date="2016-11" db="EMBL/GenBank/DDBJ databases">
        <authorList>
            <person name="Varghese N."/>
            <person name="Submissions S."/>
        </authorList>
    </citation>
    <scope>NUCLEOTIDE SEQUENCE [LARGE SCALE GENOMIC DNA]</scope>
    <source>
        <strain evidence="2 3">DSM 19027</strain>
    </source>
</reference>
<dbReference type="Pfam" id="PF07826">
    <property type="entry name" value="IMP_cyclohyd"/>
    <property type="match status" value="1"/>
</dbReference>
<keyword evidence="2" id="KW-0378">Hydrolase</keyword>
<dbReference type="InterPro" id="IPR036795">
    <property type="entry name" value="IMP_cyclohydrolase-like_sf"/>
</dbReference>
<evidence type="ECO:0000313" key="3">
    <source>
        <dbReference type="Proteomes" id="UP000324781"/>
    </source>
</evidence>
<dbReference type="Gene3D" id="3.60.20.20">
    <property type="entry name" value="Inosine monophosphate cyclohydrolase-like"/>
    <property type="match status" value="1"/>
</dbReference>
<evidence type="ECO:0000259" key="1">
    <source>
        <dbReference type="Pfam" id="PF07826"/>
    </source>
</evidence>